<name>A0A8H4ME81_9EURO</name>
<dbReference type="OrthoDB" id="2748312at2759"/>
<gene>
    <name evidence="1" type="ORF">CNMCM6805_002435</name>
</gene>
<keyword evidence="2" id="KW-1185">Reference proteome</keyword>
<dbReference type="AlphaFoldDB" id="A0A8H4ME81"/>
<reference evidence="1" key="1">
    <citation type="journal article" date="2020" name="bioRxiv">
        <title>Genomic and phenotypic heterogeneity of clinical isolates of the human pathogens Aspergillus fumigatus, Aspergillus lentulus and Aspergillus fumigatiaffinis.</title>
        <authorList>
            <person name="dos Santos R.A.C."/>
            <person name="Steenwyk J.L."/>
            <person name="Rivero-Menendez O."/>
            <person name="Mead M.E."/>
            <person name="Silva L.P."/>
            <person name="Bastos R.W."/>
            <person name="Alastruey-Izquierdo A."/>
            <person name="Goldman G.H."/>
            <person name="Rokas A."/>
        </authorList>
    </citation>
    <scope>NUCLEOTIDE SEQUENCE</scope>
    <source>
        <strain evidence="1">CNM-CM6805</strain>
    </source>
</reference>
<reference evidence="1" key="2">
    <citation type="submission" date="2020-04" db="EMBL/GenBank/DDBJ databases">
        <authorList>
            <person name="Santos R.A.C."/>
            <person name="Steenwyk J.L."/>
            <person name="Rivero-Menendez O."/>
            <person name="Mead M.E."/>
            <person name="Silva L.P."/>
            <person name="Bastos R.W."/>
            <person name="Alastruey-Izquierdo A."/>
            <person name="Goldman G.H."/>
            <person name="Rokas A."/>
        </authorList>
    </citation>
    <scope>NUCLEOTIDE SEQUENCE</scope>
    <source>
        <strain evidence="1">CNM-CM6805</strain>
    </source>
</reference>
<accession>A0A8H4ME81</accession>
<dbReference type="EMBL" id="JAAAPX010000015">
    <property type="protein sequence ID" value="KAF4242811.1"/>
    <property type="molecule type" value="Genomic_DNA"/>
</dbReference>
<evidence type="ECO:0000313" key="1">
    <source>
        <dbReference type="EMBL" id="KAF4242811.1"/>
    </source>
</evidence>
<organism evidence="1 2">
    <name type="scientific">Aspergillus fumigatiaffinis</name>
    <dbReference type="NCBI Taxonomy" id="340414"/>
    <lineage>
        <taxon>Eukaryota</taxon>
        <taxon>Fungi</taxon>
        <taxon>Dikarya</taxon>
        <taxon>Ascomycota</taxon>
        <taxon>Pezizomycotina</taxon>
        <taxon>Eurotiomycetes</taxon>
        <taxon>Eurotiomycetidae</taxon>
        <taxon>Eurotiales</taxon>
        <taxon>Aspergillaceae</taxon>
        <taxon>Aspergillus</taxon>
        <taxon>Aspergillus subgen. Fumigati</taxon>
    </lineage>
</organism>
<comment type="caution">
    <text evidence="1">The sequence shown here is derived from an EMBL/GenBank/DDBJ whole genome shotgun (WGS) entry which is preliminary data.</text>
</comment>
<sequence length="79" mass="8789">MNNNSEFFLNLSGNFNGKRSIAGCGLELDPGYSTPAARLRTIKMEDGSEHLVIAEDGENPLKAGDEIWRWLSASWFKLT</sequence>
<dbReference type="Proteomes" id="UP000653565">
    <property type="component" value="Unassembled WGS sequence"/>
</dbReference>
<evidence type="ECO:0000313" key="2">
    <source>
        <dbReference type="Proteomes" id="UP000653565"/>
    </source>
</evidence>
<protein>
    <submittedName>
        <fullName evidence="1">Uncharacterized protein</fullName>
    </submittedName>
</protein>
<proteinExistence type="predicted"/>